<gene>
    <name evidence="3" type="ORF">HRI96_10505</name>
</gene>
<feature type="signal peptide" evidence="1">
    <location>
        <begin position="1"/>
        <end position="22"/>
    </location>
</feature>
<protein>
    <submittedName>
        <fullName evidence="3">ABC transporter substrate-binding protein</fullName>
    </submittedName>
</protein>
<organism evidence="3 4">
    <name type="scientific">Treponema parvum</name>
    <dbReference type="NCBI Taxonomy" id="138851"/>
    <lineage>
        <taxon>Bacteria</taxon>
        <taxon>Pseudomonadati</taxon>
        <taxon>Spirochaetota</taxon>
        <taxon>Spirochaetia</taxon>
        <taxon>Spirochaetales</taxon>
        <taxon>Treponemataceae</taxon>
        <taxon>Treponema</taxon>
    </lineage>
</organism>
<reference evidence="3" key="2">
    <citation type="journal article" date="2021" name="Microbiol. Resour. Announc.">
        <title>Complete Genome Sequences of Three Human Oral Treponema parvum Isolates.</title>
        <authorList>
            <person name="Zeng H."/>
            <person name="Watt R.M."/>
        </authorList>
    </citation>
    <scope>NUCLEOTIDE SEQUENCE</scope>
    <source>
        <strain evidence="3">ATCC 700773</strain>
    </source>
</reference>
<feature type="domain" description="SsuA/THI5-like" evidence="2">
    <location>
        <begin position="58"/>
        <end position="249"/>
    </location>
</feature>
<evidence type="ECO:0000313" key="4">
    <source>
        <dbReference type="Proteomes" id="UP000671995"/>
    </source>
</evidence>
<accession>A0A975F164</accession>
<dbReference type="Pfam" id="PF09084">
    <property type="entry name" value="NMT1"/>
    <property type="match status" value="1"/>
</dbReference>
<evidence type="ECO:0000313" key="3">
    <source>
        <dbReference type="EMBL" id="QTQ12589.1"/>
    </source>
</evidence>
<proteinExistence type="predicted"/>
<dbReference type="Proteomes" id="UP000671995">
    <property type="component" value="Chromosome"/>
</dbReference>
<feature type="chain" id="PRO_5038053499" evidence="1">
    <location>
        <begin position="23"/>
        <end position="310"/>
    </location>
</feature>
<dbReference type="PANTHER" id="PTHR30024">
    <property type="entry name" value="ALIPHATIC SULFONATES-BINDING PROTEIN-RELATED"/>
    <property type="match status" value="1"/>
</dbReference>
<dbReference type="SUPFAM" id="SSF53850">
    <property type="entry name" value="Periplasmic binding protein-like II"/>
    <property type="match status" value="1"/>
</dbReference>
<keyword evidence="1" id="KW-0732">Signal</keyword>
<dbReference type="InterPro" id="IPR015168">
    <property type="entry name" value="SsuA/THI5"/>
</dbReference>
<dbReference type="Gene3D" id="3.40.190.10">
    <property type="entry name" value="Periplasmic binding protein-like II"/>
    <property type="match status" value="2"/>
</dbReference>
<evidence type="ECO:0000259" key="2">
    <source>
        <dbReference type="Pfam" id="PF09084"/>
    </source>
</evidence>
<sequence>MKKFIIVLSAAMLMATSSAVFAKAKELKKLTFTYVTSPLNIPSIIEKDQKIFANEFKGTPVEYAEITSGAEQTQALASGDVQVLYAVGGSSVILSAANGADIKVLNMYSRAPKAFCLYSKDASLNSPESLRGKKIAGPAGTNLHELLTAYLASAGMKITDVSYVSMGIPAAKAALDGGSIDVALLAGAAAYNAGAQGYHKITDGDGYIAAIIAVATTEKFYKQNPDVIKKVASAQKKIADYIAKNKDQAFATTAKYLGLTEQAVKDMSAAYDFSTELTQADMEGWQKTADFMYASGMIDNKFDVKKLFIK</sequence>
<dbReference type="CDD" id="cd01008">
    <property type="entry name" value="PBP2_NrtA_SsuA_CpmA_like"/>
    <property type="match status" value="1"/>
</dbReference>
<dbReference type="EMBL" id="CP054257">
    <property type="protein sequence ID" value="QTQ12589.1"/>
    <property type="molecule type" value="Genomic_DNA"/>
</dbReference>
<dbReference type="AlphaFoldDB" id="A0A975F164"/>
<name>A0A975F164_9SPIR</name>
<reference evidence="3" key="1">
    <citation type="submission" date="2020-05" db="EMBL/GenBank/DDBJ databases">
        <authorList>
            <person name="Zeng H."/>
            <person name="Chan Y.K."/>
            <person name="Watt R.M."/>
        </authorList>
    </citation>
    <scope>NUCLEOTIDE SEQUENCE</scope>
    <source>
        <strain evidence="3">ATCC 700773</strain>
    </source>
</reference>
<dbReference type="RefSeq" id="WP_210117300.1">
    <property type="nucleotide sequence ID" value="NZ_CP054257.1"/>
</dbReference>
<evidence type="ECO:0000256" key="1">
    <source>
        <dbReference type="SAM" id="SignalP"/>
    </source>
</evidence>